<keyword evidence="3" id="KW-1185">Reference proteome</keyword>
<sequence length="642" mass="70368">MISRKEIRRFISIIMIAVVLSVTGMGYGNASAATQQVGKGLYVKSGVTIEINGESVKFTDPILNKDGSLLLPMRAFYEAIGATVKWGQTSKVASASRNGKLVELTIDSSVAKVNGKNVTVSVPPLLYKYRTYVPLRFVSENFDGQVIWNQPKQKVEITLDKFAEEEPAPLPPVDPYVLHINNKRVMMSDPVIVKQGRTYIPANYFYENIENASENWLTDQQLELQIAGLNFVFTNGSNIAVINEEPILMSEIPFIQSGKMYVPVHFIVNALGGNLRNMPEKSEMYIYLTDLMFHGEFIEKSSGPTSLPVLVPNARLEGTRNLLISDNPETLTSNLISSSTATLAQYDIQSASSMKEHRVFGWHYNQLGKTSMIGITIQNTSANNSIEVTNSKGYAKTSGNSWINYDIGLPIADAVLSEKLKNSDSVGIVIPPGETKTIETFELYPGYTLGFIQDIDVRSVNGANSSYTIRTVLAQNKEDLTSIHSEQVSIDKFAAHPRGVWPQSSITADLPTYTTGSPEVGYNLSNGKTDHFLTEQNSLSKINGSVGNPGHFGLTYKVNIPILNPSGEEKVVKLKLAGRGGLYSGAIKMNGKVHLIPTLKPSTEYVELSEYRISGQSETISLEIMHAGGANMPAAIYVETVN</sequence>
<reference evidence="2 3" key="1">
    <citation type="submission" date="2024-08" db="EMBL/GenBank/DDBJ databases">
        <title>Two novel Cytobacillus novel species.</title>
        <authorList>
            <person name="Liu G."/>
        </authorList>
    </citation>
    <scope>NUCLEOTIDE SEQUENCE [LARGE SCALE GENOMIC DNA]</scope>
    <source>
        <strain evidence="2 3">FJAT-53684</strain>
    </source>
</reference>
<name>A0ABW6JZG3_9BACI</name>
<feature type="domain" description="Copper amine oxidase-like N-terminal" evidence="1">
    <location>
        <begin position="51"/>
        <end position="157"/>
    </location>
</feature>
<evidence type="ECO:0000313" key="2">
    <source>
        <dbReference type="EMBL" id="MFE8696470.1"/>
    </source>
</evidence>
<protein>
    <submittedName>
        <fullName evidence="2">Copper amine oxidase N-terminal domain-containing protein</fullName>
    </submittedName>
</protein>
<dbReference type="RefSeq" id="WP_389218515.1">
    <property type="nucleotide sequence ID" value="NZ_JBIACJ010000004.1"/>
</dbReference>
<dbReference type="Proteomes" id="UP001601058">
    <property type="component" value="Unassembled WGS sequence"/>
</dbReference>
<dbReference type="InterPro" id="IPR012854">
    <property type="entry name" value="Cu_amine_oxidase-like_N"/>
</dbReference>
<comment type="caution">
    <text evidence="2">The sequence shown here is derived from an EMBL/GenBank/DDBJ whole genome shotgun (WGS) entry which is preliminary data.</text>
</comment>
<dbReference type="Pfam" id="PF07833">
    <property type="entry name" value="Cu_amine_oxidN1"/>
    <property type="match status" value="2"/>
</dbReference>
<organism evidence="2 3">
    <name type="scientific">Cytobacillus mangrovibacter</name>
    <dbReference type="NCBI Taxonomy" id="3299024"/>
    <lineage>
        <taxon>Bacteria</taxon>
        <taxon>Bacillati</taxon>
        <taxon>Bacillota</taxon>
        <taxon>Bacilli</taxon>
        <taxon>Bacillales</taxon>
        <taxon>Bacillaceae</taxon>
        <taxon>Cytobacillus</taxon>
    </lineage>
</organism>
<gene>
    <name evidence="2" type="ORF">ACFYKT_08990</name>
</gene>
<dbReference type="SUPFAM" id="SSF55383">
    <property type="entry name" value="Copper amine oxidase, domain N"/>
    <property type="match status" value="2"/>
</dbReference>
<dbReference type="InterPro" id="IPR036582">
    <property type="entry name" value="Mao_N_sf"/>
</dbReference>
<feature type="domain" description="Copper amine oxidase-like N-terminal" evidence="1">
    <location>
        <begin position="180"/>
        <end position="286"/>
    </location>
</feature>
<dbReference type="Gene3D" id="3.30.457.10">
    <property type="entry name" value="Copper amine oxidase-like, N-terminal domain"/>
    <property type="match status" value="3"/>
</dbReference>
<dbReference type="EMBL" id="JBIACJ010000004">
    <property type="protein sequence ID" value="MFE8696470.1"/>
    <property type="molecule type" value="Genomic_DNA"/>
</dbReference>
<evidence type="ECO:0000313" key="3">
    <source>
        <dbReference type="Proteomes" id="UP001601058"/>
    </source>
</evidence>
<evidence type="ECO:0000259" key="1">
    <source>
        <dbReference type="Pfam" id="PF07833"/>
    </source>
</evidence>
<proteinExistence type="predicted"/>
<accession>A0ABW6JZG3</accession>